<dbReference type="InterPro" id="IPR032675">
    <property type="entry name" value="LRR_dom_sf"/>
</dbReference>
<dbReference type="PANTHER" id="PTHR48064:SF6">
    <property type="entry name" value="RECEPTOR-LIKE PROTEIN KINASE 2"/>
    <property type="match status" value="1"/>
</dbReference>
<dbReference type="InterPro" id="IPR053038">
    <property type="entry name" value="RLP_Defense"/>
</dbReference>
<reference evidence="1" key="1">
    <citation type="submission" date="2021-01" db="EMBL/GenBank/DDBJ databases">
        <title>Adiantum capillus-veneris genome.</title>
        <authorList>
            <person name="Fang Y."/>
            <person name="Liao Q."/>
        </authorList>
    </citation>
    <scope>NUCLEOTIDE SEQUENCE</scope>
    <source>
        <strain evidence="1">H3</strain>
        <tissue evidence="1">Leaf</tissue>
    </source>
</reference>
<dbReference type="AlphaFoldDB" id="A0A9D4ZDL7"/>
<protein>
    <submittedName>
        <fullName evidence="1">Uncharacterized protein</fullName>
    </submittedName>
</protein>
<proteinExistence type="predicted"/>
<sequence>MLNKTLQLLVLSGNNITGRDLPECFALHNFTKIQSVSMSDNPLSITLNADIQLAPSISMLHLSACNLTGSLNDKVFEGLINDLDLSHNHLVGQIPAKPPNVTNLAYLDLSNNHFTGFDSDQWGSFTSLKEINLSRNSIAGDVESVLRILGLNCTTSTRLPLVQWWSLDLSYNKLVGQIPPSLGECANDLHILSLNHNNITGAIPQNLPRNIMLLFLDDNQLKGEIPASLFTNFSTVLELSYNELEGDLKILFSFLQSTSNL</sequence>
<organism evidence="1 2">
    <name type="scientific">Adiantum capillus-veneris</name>
    <name type="common">Maidenhair fern</name>
    <dbReference type="NCBI Taxonomy" id="13818"/>
    <lineage>
        <taxon>Eukaryota</taxon>
        <taxon>Viridiplantae</taxon>
        <taxon>Streptophyta</taxon>
        <taxon>Embryophyta</taxon>
        <taxon>Tracheophyta</taxon>
        <taxon>Polypodiopsida</taxon>
        <taxon>Polypodiidae</taxon>
        <taxon>Polypodiales</taxon>
        <taxon>Pteridineae</taxon>
        <taxon>Pteridaceae</taxon>
        <taxon>Vittarioideae</taxon>
        <taxon>Adiantum</taxon>
    </lineage>
</organism>
<dbReference type="PANTHER" id="PTHR48064">
    <property type="entry name" value="OS01G0750400 PROTEIN"/>
    <property type="match status" value="1"/>
</dbReference>
<dbReference type="SUPFAM" id="SSF52058">
    <property type="entry name" value="L domain-like"/>
    <property type="match status" value="1"/>
</dbReference>
<dbReference type="Gene3D" id="3.80.10.10">
    <property type="entry name" value="Ribonuclease Inhibitor"/>
    <property type="match status" value="2"/>
</dbReference>
<dbReference type="Pfam" id="PF00560">
    <property type="entry name" value="LRR_1"/>
    <property type="match status" value="3"/>
</dbReference>
<name>A0A9D4ZDL7_ADICA</name>
<keyword evidence="2" id="KW-1185">Reference proteome</keyword>
<evidence type="ECO:0000313" key="1">
    <source>
        <dbReference type="EMBL" id="KAI5068741.1"/>
    </source>
</evidence>
<dbReference type="InterPro" id="IPR001611">
    <property type="entry name" value="Leu-rich_rpt"/>
</dbReference>
<dbReference type="EMBL" id="JABFUD020000016">
    <property type="protein sequence ID" value="KAI5068741.1"/>
    <property type="molecule type" value="Genomic_DNA"/>
</dbReference>
<dbReference type="Pfam" id="PF13855">
    <property type="entry name" value="LRR_8"/>
    <property type="match status" value="1"/>
</dbReference>
<dbReference type="OrthoDB" id="8731593at2759"/>
<accession>A0A9D4ZDL7</accession>
<gene>
    <name evidence="1" type="ORF">GOP47_0017086</name>
</gene>
<evidence type="ECO:0000313" key="2">
    <source>
        <dbReference type="Proteomes" id="UP000886520"/>
    </source>
</evidence>
<comment type="caution">
    <text evidence="1">The sequence shown here is derived from an EMBL/GenBank/DDBJ whole genome shotgun (WGS) entry which is preliminary data.</text>
</comment>
<dbReference type="Proteomes" id="UP000886520">
    <property type="component" value="Chromosome 16"/>
</dbReference>